<dbReference type="Proteomes" id="UP000199310">
    <property type="component" value="Unassembled WGS sequence"/>
</dbReference>
<dbReference type="PANTHER" id="PTHR42852:SF6">
    <property type="entry name" value="THIOL:DISULFIDE INTERCHANGE PROTEIN DSBE"/>
    <property type="match status" value="1"/>
</dbReference>
<reference evidence="8" key="1">
    <citation type="submission" date="2016-10" db="EMBL/GenBank/DDBJ databases">
        <authorList>
            <person name="Varghese N."/>
            <person name="Submissions S."/>
        </authorList>
    </citation>
    <scope>NUCLEOTIDE SEQUENCE [LARGE SCALE GENOMIC DNA]</scope>
    <source>
        <strain evidence="8">DSM 3695</strain>
    </source>
</reference>
<dbReference type="PROSITE" id="PS51352">
    <property type="entry name" value="THIOREDOXIN_2"/>
    <property type="match status" value="1"/>
</dbReference>
<evidence type="ECO:0000256" key="2">
    <source>
        <dbReference type="ARBA" id="ARBA00022748"/>
    </source>
</evidence>
<dbReference type="RefSeq" id="WP_089891246.1">
    <property type="nucleotide sequence ID" value="NZ_FOJG01000001.1"/>
</dbReference>
<dbReference type="CDD" id="cd02966">
    <property type="entry name" value="TlpA_like_family"/>
    <property type="match status" value="1"/>
</dbReference>
<keyword evidence="4" id="KW-0676">Redox-active center</keyword>
<proteinExistence type="predicted"/>
<evidence type="ECO:0000259" key="6">
    <source>
        <dbReference type="PROSITE" id="PS51352"/>
    </source>
</evidence>
<accession>A0A1I0PT42</accession>
<evidence type="ECO:0000256" key="4">
    <source>
        <dbReference type="ARBA" id="ARBA00023284"/>
    </source>
</evidence>
<comment type="subcellular location">
    <subcellularLocation>
        <location evidence="1">Cell envelope</location>
    </subcellularLocation>
</comment>
<keyword evidence="5" id="KW-0732">Signal</keyword>
<evidence type="ECO:0000313" key="7">
    <source>
        <dbReference type="EMBL" id="SEW17503.1"/>
    </source>
</evidence>
<dbReference type="Gene3D" id="3.40.30.10">
    <property type="entry name" value="Glutaredoxin"/>
    <property type="match status" value="1"/>
</dbReference>
<name>A0A1I0PT42_9BACT</name>
<gene>
    <name evidence="7" type="ORF">SAMN04488122_0962</name>
</gene>
<protein>
    <submittedName>
        <fullName evidence="7">Thiol-disulfide isomerase or thioredoxin</fullName>
    </submittedName>
</protein>
<dbReference type="InterPro" id="IPR013766">
    <property type="entry name" value="Thioredoxin_domain"/>
</dbReference>
<keyword evidence="2" id="KW-0201">Cytochrome c-type biogenesis</keyword>
<dbReference type="GO" id="GO:0017004">
    <property type="term" value="P:cytochrome complex assembly"/>
    <property type="evidence" value="ECO:0007669"/>
    <property type="project" value="UniProtKB-KW"/>
</dbReference>
<dbReference type="STRING" id="29529.SAMN04488122_0962"/>
<evidence type="ECO:0000256" key="3">
    <source>
        <dbReference type="ARBA" id="ARBA00023157"/>
    </source>
</evidence>
<dbReference type="GO" id="GO:0016209">
    <property type="term" value="F:antioxidant activity"/>
    <property type="evidence" value="ECO:0007669"/>
    <property type="project" value="InterPro"/>
</dbReference>
<sequence length="486" mass="54607">MKRIAVLFLATTIAMVANAQQQIRSSITLTATDIKGRFQLEQLVSAKDAILRKVMRPVFFPTDSVTHLTWSTNISEPVVISLAVRGDATATQKVFLQPGDSLSFVFHAKDTLDGNLLMDTVHSKAGTLNNVLAWYEYHNNLTMTPIWLAAEASKATLPMFEQHLQGMNAKYANASKLTGNNKYLAAMHSYNALMVRNLAWWCYDENNNTDSLPDTFIKPAYDDKAFALLNDPAFVKYVLPEEIKRGFAYQYDWMLKQRYKTAIAGMNDSAKTIFLGQKIEQSAKLPAFKELAWYVYVKETYFPYLNKRYNATQQADARKAAAKVVLPVKDTAMQARLQQLIATMGNVLPGSQGLNFALEDHTGKIWHFSDLKGKVVYVDVWTTWCGPCRAEAPLFEKMAADYAGKDIVFLGISADRPKDKATWIEMASHKKTLQLYSGEKTAFMNYYQVPGYPTFLLFDKEGKVVNANAPRPSAEATLKTAIDKLL</sequence>
<evidence type="ECO:0000256" key="1">
    <source>
        <dbReference type="ARBA" id="ARBA00004196"/>
    </source>
</evidence>
<dbReference type="InterPro" id="IPR050553">
    <property type="entry name" value="Thioredoxin_ResA/DsbE_sf"/>
</dbReference>
<dbReference type="OrthoDB" id="743079at2"/>
<dbReference type="GO" id="GO:0016491">
    <property type="term" value="F:oxidoreductase activity"/>
    <property type="evidence" value="ECO:0007669"/>
    <property type="project" value="InterPro"/>
</dbReference>
<keyword evidence="3" id="KW-1015">Disulfide bond</keyword>
<dbReference type="Pfam" id="PF00578">
    <property type="entry name" value="AhpC-TSA"/>
    <property type="match status" value="1"/>
</dbReference>
<keyword evidence="7" id="KW-0413">Isomerase</keyword>
<dbReference type="GO" id="GO:0030313">
    <property type="term" value="C:cell envelope"/>
    <property type="evidence" value="ECO:0007669"/>
    <property type="project" value="UniProtKB-SubCell"/>
</dbReference>
<dbReference type="GO" id="GO:0016853">
    <property type="term" value="F:isomerase activity"/>
    <property type="evidence" value="ECO:0007669"/>
    <property type="project" value="UniProtKB-KW"/>
</dbReference>
<dbReference type="EMBL" id="FOJG01000001">
    <property type="protein sequence ID" value="SEW17503.1"/>
    <property type="molecule type" value="Genomic_DNA"/>
</dbReference>
<feature type="signal peptide" evidence="5">
    <location>
        <begin position="1"/>
        <end position="19"/>
    </location>
</feature>
<dbReference type="PANTHER" id="PTHR42852">
    <property type="entry name" value="THIOL:DISULFIDE INTERCHANGE PROTEIN DSBE"/>
    <property type="match status" value="1"/>
</dbReference>
<dbReference type="AlphaFoldDB" id="A0A1I0PT42"/>
<dbReference type="InterPro" id="IPR000866">
    <property type="entry name" value="AhpC/TSA"/>
</dbReference>
<feature type="chain" id="PRO_5011755570" evidence="5">
    <location>
        <begin position="20"/>
        <end position="486"/>
    </location>
</feature>
<dbReference type="SUPFAM" id="SSF52833">
    <property type="entry name" value="Thioredoxin-like"/>
    <property type="match status" value="1"/>
</dbReference>
<keyword evidence="8" id="KW-1185">Reference proteome</keyword>
<evidence type="ECO:0000313" key="8">
    <source>
        <dbReference type="Proteomes" id="UP000199310"/>
    </source>
</evidence>
<organism evidence="7 8">
    <name type="scientific">Chitinophaga arvensicola</name>
    <dbReference type="NCBI Taxonomy" id="29529"/>
    <lineage>
        <taxon>Bacteria</taxon>
        <taxon>Pseudomonadati</taxon>
        <taxon>Bacteroidota</taxon>
        <taxon>Chitinophagia</taxon>
        <taxon>Chitinophagales</taxon>
        <taxon>Chitinophagaceae</taxon>
        <taxon>Chitinophaga</taxon>
    </lineage>
</organism>
<dbReference type="InterPro" id="IPR036249">
    <property type="entry name" value="Thioredoxin-like_sf"/>
</dbReference>
<evidence type="ECO:0000256" key="5">
    <source>
        <dbReference type="SAM" id="SignalP"/>
    </source>
</evidence>
<feature type="domain" description="Thioredoxin" evidence="6">
    <location>
        <begin position="347"/>
        <end position="486"/>
    </location>
</feature>